<name>A0ABV8GQH0_9ACTN</name>
<gene>
    <name evidence="1" type="ORF">ACFOY2_48795</name>
</gene>
<dbReference type="RefSeq" id="WP_379535005.1">
    <property type="nucleotide sequence ID" value="NZ_JBHSBI010000041.1"/>
</dbReference>
<sequence>MIDEAIELPQVGECCTISGGRWYSFYDDVTIDWGSALDVDHMVSVPAARA</sequence>
<accession>A0ABV8GQH0</accession>
<evidence type="ECO:0000313" key="2">
    <source>
        <dbReference type="Proteomes" id="UP001595851"/>
    </source>
</evidence>
<proteinExistence type="predicted"/>
<evidence type="ECO:0000313" key="1">
    <source>
        <dbReference type="EMBL" id="MFC4015188.1"/>
    </source>
</evidence>
<dbReference type="Proteomes" id="UP001595851">
    <property type="component" value="Unassembled WGS sequence"/>
</dbReference>
<organism evidence="1 2">
    <name type="scientific">Nonomuraea purpurea</name>
    <dbReference type="NCBI Taxonomy" id="1849276"/>
    <lineage>
        <taxon>Bacteria</taxon>
        <taxon>Bacillati</taxon>
        <taxon>Actinomycetota</taxon>
        <taxon>Actinomycetes</taxon>
        <taxon>Streptosporangiales</taxon>
        <taxon>Streptosporangiaceae</taxon>
        <taxon>Nonomuraea</taxon>
    </lineage>
</organism>
<keyword evidence="2" id="KW-1185">Reference proteome</keyword>
<reference evidence="2" key="1">
    <citation type="journal article" date="2019" name="Int. J. Syst. Evol. Microbiol.">
        <title>The Global Catalogue of Microorganisms (GCM) 10K type strain sequencing project: providing services to taxonomists for standard genome sequencing and annotation.</title>
        <authorList>
            <consortium name="The Broad Institute Genomics Platform"/>
            <consortium name="The Broad Institute Genome Sequencing Center for Infectious Disease"/>
            <person name="Wu L."/>
            <person name="Ma J."/>
        </authorList>
    </citation>
    <scope>NUCLEOTIDE SEQUENCE [LARGE SCALE GENOMIC DNA]</scope>
    <source>
        <strain evidence="2">TBRC 1276</strain>
    </source>
</reference>
<dbReference type="EMBL" id="JBHSBI010000041">
    <property type="protein sequence ID" value="MFC4015188.1"/>
    <property type="molecule type" value="Genomic_DNA"/>
</dbReference>
<comment type="caution">
    <text evidence="1">The sequence shown here is derived from an EMBL/GenBank/DDBJ whole genome shotgun (WGS) entry which is preliminary data.</text>
</comment>
<evidence type="ECO:0008006" key="3">
    <source>
        <dbReference type="Google" id="ProtNLM"/>
    </source>
</evidence>
<protein>
    <recommendedName>
        <fullName evidence="3">HNH endonuclease</fullName>
    </recommendedName>
</protein>